<dbReference type="GO" id="GO:0051082">
    <property type="term" value="F:unfolded protein binding"/>
    <property type="evidence" value="ECO:0007669"/>
    <property type="project" value="InterPro"/>
</dbReference>
<dbReference type="FunFam" id="2.60.260.20:FF:000013">
    <property type="entry name" value="DnaJ subfamily B member 11"/>
    <property type="match status" value="1"/>
</dbReference>
<dbReference type="CDD" id="cd10747">
    <property type="entry name" value="DnaJ_C"/>
    <property type="match status" value="1"/>
</dbReference>
<dbReference type="GO" id="GO:0042026">
    <property type="term" value="P:protein refolding"/>
    <property type="evidence" value="ECO:0007669"/>
    <property type="project" value="TreeGrafter"/>
</dbReference>
<protein>
    <submittedName>
        <fullName evidence="4">DnaJ-class molecular chaperone</fullName>
    </submittedName>
</protein>
<dbReference type="PROSITE" id="PS50076">
    <property type="entry name" value="DNAJ_2"/>
    <property type="match status" value="1"/>
</dbReference>
<dbReference type="InterPro" id="IPR001623">
    <property type="entry name" value="DnaJ_domain"/>
</dbReference>
<dbReference type="Proteomes" id="UP000588647">
    <property type="component" value="Unassembled WGS sequence"/>
</dbReference>
<sequence length="316" mass="33810">MRDPYAVLGVAKSASEKEIKTAFRKLAKQYHPDANANDPSAINRFNEANQAYEILGDKEKRAQFDRGEIDAEGKQKFQGFSGAPFGGARRGARPGGFEFRSSGGTEDFGAEGIFSDFFEQAFSGGAGRRGGAEGAGFTAARNAASKGADLNARLAVRLEDIIAGDKVEAEFPTGKRLAIRLPDGVEDGQTIRLKGQGQPSPLPGGKAGDALVTISFVPHPRFRVDGRDLVHELDLPLQTAVIGGKVEVEAINGRVSLRIPPWTSSGKTFRLKGKGLTTKTGDRGDLLVTVRVVLPKHDPELEALFRQRAEQEPAAG</sequence>
<name>A0A7W6MPI7_9HYPH</name>
<dbReference type="Pfam" id="PF01556">
    <property type="entry name" value="DnaJ_C"/>
    <property type="match status" value="1"/>
</dbReference>
<reference evidence="4 5" key="1">
    <citation type="submission" date="2020-08" db="EMBL/GenBank/DDBJ databases">
        <title>Genomic Encyclopedia of Type Strains, Phase IV (KMG-IV): sequencing the most valuable type-strain genomes for metagenomic binning, comparative biology and taxonomic classification.</title>
        <authorList>
            <person name="Goeker M."/>
        </authorList>
    </citation>
    <scope>NUCLEOTIDE SEQUENCE [LARGE SCALE GENOMIC DNA]</scope>
    <source>
        <strain evidence="4 5">DSM 103570</strain>
    </source>
</reference>
<keyword evidence="1" id="KW-0143">Chaperone</keyword>
<dbReference type="InterPro" id="IPR008971">
    <property type="entry name" value="HSP40/DnaJ_pept-bd"/>
</dbReference>
<comment type="caution">
    <text evidence="4">The sequence shown here is derived from an EMBL/GenBank/DDBJ whole genome shotgun (WGS) entry which is preliminary data.</text>
</comment>
<dbReference type="InterPro" id="IPR002939">
    <property type="entry name" value="DnaJ_C"/>
</dbReference>
<dbReference type="AlphaFoldDB" id="A0A7W6MPI7"/>
<dbReference type="EMBL" id="JACIEM010000002">
    <property type="protein sequence ID" value="MBB4002975.1"/>
    <property type="molecule type" value="Genomic_DNA"/>
</dbReference>
<dbReference type="SUPFAM" id="SSF46565">
    <property type="entry name" value="Chaperone J-domain"/>
    <property type="match status" value="1"/>
</dbReference>
<organism evidence="4 5">
    <name type="scientific">Aurantimonas endophytica</name>
    <dbReference type="NCBI Taxonomy" id="1522175"/>
    <lineage>
        <taxon>Bacteria</taxon>
        <taxon>Pseudomonadati</taxon>
        <taxon>Pseudomonadota</taxon>
        <taxon>Alphaproteobacteria</taxon>
        <taxon>Hyphomicrobiales</taxon>
        <taxon>Aurantimonadaceae</taxon>
        <taxon>Aurantimonas</taxon>
    </lineage>
</organism>
<dbReference type="Gene3D" id="1.10.287.110">
    <property type="entry name" value="DnaJ domain"/>
    <property type="match status" value="1"/>
</dbReference>
<dbReference type="PROSITE" id="PS00636">
    <property type="entry name" value="DNAJ_1"/>
    <property type="match status" value="1"/>
</dbReference>
<dbReference type="PRINTS" id="PR00625">
    <property type="entry name" value="JDOMAIN"/>
</dbReference>
<dbReference type="CDD" id="cd06257">
    <property type="entry name" value="DnaJ"/>
    <property type="match status" value="1"/>
</dbReference>
<keyword evidence="5" id="KW-1185">Reference proteome</keyword>
<evidence type="ECO:0000256" key="1">
    <source>
        <dbReference type="ARBA" id="ARBA00023186"/>
    </source>
</evidence>
<feature type="domain" description="J" evidence="3">
    <location>
        <begin position="3"/>
        <end position="68"/>
    </location>
</feature>
<dbReference type="RefSeq" id="WP_183207566.1">
    <property type="nucleotide sequence ID" value="NZ_JAAAMM010000002.1"/>
</dbReference>
<evidence type="ECO:0000259" key="3">
    <source>
        <dbReference type="PROSITE" id="PS50076"/>
    </source>
</evidence>
<dbReference type="SMART" id="SM00271">
    <property type="entry name" value="DnaJ"/>
    <property type="match status" value="1"/>
</dbReference>
<dbReference type="GO" id="GO:0005737">
    <property type="term" value="C:cytoplasm"/>
    <property type="evidence" value="ECO:0007669"/>
    <property type="project" value="TreeGrafter"/>
</dbReference>
<dbReference type="InterPro" id="IPR018253">
    <property type="entry name" value="DnaJ_domain_CS"/>
</dbReference>
<evidence type="ECO:0000313" key="4">
    <source>
        <dbReference type="EMBL" id="MBB4002975.1"/>
    </source>
</evidence>
<accession>A0A7W6MPI7</accession>
<feature type="region of interest" description="Disordered" evidence="2">
    <location>
        <begin position="80"/>
        <end position="102"/>
    </location>
</feature>
<evidence type="ECO:0000313" key="5">
    <source>
        <dbReference type="Proteomes" id="UP000588647"/>
    </source>
</evidence>
<dbReference type="SUPFAM" id="SSF49493">
    <property type="entry name" value="HSP40/DnaJ peptide-binding domain"/>
    <property type="match status" value="2"/>
</dbReference>
<dbReference type="PANTHER" id="PTHR43096:SF52">
    <property type="entry name" value="DNAJ HOMOLOG 1, MITOCHONDRIAL-RELATED"/>
    <property type="match status" value="1"/>
</dbReference>
<proteinExistence type="predicted"/>
<evidence type="ECO:0000256" key="2">
    <source>
        <dbReference type="SAM" id="MobiDB-lite"/>
    </source>
</evidence>
<dbReference type="Pfam" id="PF00226">
    <property type="entry name" value="DnaJ"/>
    <property type="match status" value="1"/>
</dbReference>
<dbReference type="PANTHER" id="PTHR43096">
    <property type="entry name" value="DNAJ HOMOLOG 1, MITOCHONDRIAL-RELATED"/>
    <property type="match status" value="1"/>
</dbReference>
<dbReference type="InterPro" id="IPR036869">
    <property type="entry name" value="J_dom_sf"/>
</dbReference>
<gene>
    <name evidence="4" type="ORF">GGR03_002050</name>
</gene>
<dbReference type="Gene3D" id="2.60.260.20">
    <property type="entry name" value="Urease metallochaperone UreE, N-terminal domain"/>
    <property type="match status" value="2"/>
</dbReference>